<evidence type="ECO:0000259" key="7">
    <source>
        <dbReference type="PROSITE" id="PS50850"/>
    </source>
</evidence>
<keyword evidence="3 6" id="KW-0812">Transmembrane</keyword>
<dbReference type="SUPFAM" id="SSF103473">
    <property type="entry name" value="MFS general substrate transporter"/>
    <property type="match status" value="1"/>
</dbReference>
<comment type="subcellular location">
    <subcellularLocation>
        <location evidence="1">Cell membrane</location>
        <topology evidence="1">Multi-pass membrane protein</topology>
    </subcellularLocation>
</comment>
<keyword evidence="2" id="KW-1003">Cell membrane</keyword>
<feature type="transmembrane region" description="Helical" evidence="6">
    <location>
        <begin position="343"/>
        <end position="362"/>
    </location>
</feature>
<protein>
    <submittedName>
        <fullName evidence="8">MFS transporter</fullName>
    </submittedName>
</protein>
<evidence type="ECO:0000313" key="8">
    <source>
        <dbReference type="EMBL" id="GIJ44756.1"/>
    </source>
</evidence>
<dbReference type="Gene3D" id="1.20.1250.20">
    <property type="entry name" value="MFS general substrate transporter like domains"/>
    <property type="match status" value="1"/>
</dbReference>
<feature type="transmembrane region" description="Helical" evidence="6">
    <location>
        <begin position="86"/>
        <end position="119"/>
    </location>
</feature>
<keyword evidence="5 6" id="KW-0472">Membrane</keyword>
<dbReference type="Pfam" id="PF07690">
    <property type="entry name" value="MFS_1"/>
    <property type="match status" value="1"/>
</dbReference>
<evidence type="ECO:0000256" key="4">
    <source>
        <dbReference type="ARBA" id="ARBA00022989"/>
    </source>
</evidence>
<dbReference type="InterPro" id="IPR011701">
    <property type="entry name" value="MFS"/>
</dbReference>
<dbReference type="Proteomes" id="UP000619260">
    <property type="component" value="Unassembled WGS sequence"/>
</dbReference>
<name>A0A8J4DPC5_9ACTN</name>
<dbReference type="InterPro" id="IPR020846">
    <property type="entry name" value="MFS_dom"/>
</dbReference>
<accession>A0A8J4DPC5</accession>
<feature type="transmembrane region" description="Helical" evidence="6">
    <location>
        <begin position="286"/>
        <end position="302"/>
    </location>
</feature>
<feature type="transmembrane region" description="Helical" evidence="6">
    <location>
        <begin position="222"/>
        <end position="246"/>
    </location>
</feature>
<evidence type="ECO:0000313" key="9">
    <source>
        <dbReference type="Proteomes" id="UP000619260"/>
    </source>
</evidence>
<dbReference type="PROSITE" id="PS50850">
    <property type="entry name" value="MFS"/>
    <property type="match status" value="1"/>
</dbReference>
<feature type="transmembrane region" description="Helical" evidence="6">
    <location>
        <begin position="46"/>
        <end position="66"/>
    </location>
</feature>
<evidence type="ECO:0000256" key="3">
    <source>
        <dbReference type="ARBA" id="ARBA00022692"/>
    </source>
</evidence>
<dbReference type="InterPro" id="IPR022324">
    <property type="entry name" value="Bacilysin_exporter_BacE_put"/>
</dbReference>
<dbReference type="GO" id="GO:0022857">
    <property type="term" value="F:transmembrane transporter activity"/>
    <property type="evidence" value="ECO:0007669"/>
    <property type="project" value="InterPro"/>
</dbReference>
<keyword evidence="4 6" id="KW-1133">Transmembrane helix</keyword>
<dbReference type="EMBL" id="BOPF01000004">
    <property type="protein sequence ID" value="GIJ44756.1"/>
    <property type="molecule type" value="Genomic_DNA"/>
</dbReference>
<dbReference type="CDD" id="cd06173">
    <property type="entry name" value="MFS_MefA_like"/>
    <property type="match status" value="1"/>
</dbReference>
<feature type="transmembrane region" description="Helical" evidence="6">
    <location>
        <begin position="252"/>
        <end position="274"/>
    </location>
</feature>
<dbReference type="InterPro" id="IPR036259">
    <property type="entry name" value="MFS_trans_sf"/>
</dbReference>
<feature type="transmembrane region" description="Helical" evidence="6">
    <location>
        <begin position="368"/>
        <end position="395"/>
    </location>
</feature>
<gene>
    <name evidence="8" type="ORF">Val02_16420</name>
</gene>
<keyword evidence="9" id="KW-1185">Reference proteome</keyword>
<dbReference type="PRINTS" id="PR01988">
    <property type="entry name" value="EXPORTERBACE"/>
</dbReference>
<evidence type="ECO:0000256" key="6">
    <source>
        <dbReference type="SAM" id="Phobius"/>
    </source>
</evidence>
<comment type="caution">
    <text evidence="8">The sequence shown here is derived from an EMBL/GenBank/DDBJ whole genome shotgun (WGS) entry which is preliminary data.</text>
</comment>
<feature type="transmembrane region" description="Helical" evidence="6">
    <location>
        <begin position="161"/>
        <end position="188"/>
    </location>
</feature>
<reference evidence="8" key="1">
    <citation type="submission" date="2021-01" db="EMBL/GenBank/DDBJ databases">
        <title>Whole genome shotgun sequence of Virgisporangium aliadipatigenens NBRC 105644.</title>
        <authorList>
            <person name="Komaki H."/>
            <person name="Tamura T."/>
        </authorList>
    </citation>
    <scope>NUCLEOTIDE SEQUENCE</scope>
    <source>
        <strain evidence="8">NBRC 105644</strain>
    </source>
</reference>
<sequence>MGRDKRSRDFVYLFVGQTVSQFGSAVTRLALPFLAVTELGASAFEVGVVTAASNAAWLFIGLPLGVWVDRRRRRPLLIAADLARAALLVTVPVAALAGVLTLAQVVVVALLVGAFGTLFDVAWPAFLPVVVPKERLVGANGALAATENAAATGGQGLAGPLISALGAALTVVLDAVSFLVSAFCLAFVRVPEPPPAVVAKRRLRTELLEGLRFVLRVPFTRVLLVAGVIGNFTLGAWSTLGLLFLYRAVGLPAAAVTPLIAAGAVGAIAGSVAAGPLVRRFGDARVIWVAPAIGAAVALLAPLARPGGWLVCFAVGAVGLGAGLGTFNVCVRAAVQSNVPGHVLGRVVASIRMFSRGAWPLGALAGGALVGVVGARVALAATLLLFAAAPLVIFLSPVGRVRSLEQLVSSDGNTAADKVPG</sequence>
<evidence type="ECO:0000256" key="1">
    <source>
        <dbReference type="ARBA" id="ARBA00004651"/>
    </source>
</evidence>
<dbReference type="PANTHER" id="PTHR23513:SF6">
    <property type="entry name" value="MAJOR FACILITATOR SUPERFAMILY ASSOCIATED DOMAIN-CONTAINING PROTEIN"/>
    <property type="match status" value="1"/>
</dbReference>
<feature type="transmembrane region" description="Helical" evidence="6">
    <location>
        <begin position="12"/>
        <end position="34"/>
    </location>
</feature>
<evidence type="ECO:0000256" key="2">
    <source>
        <dbReference type="ARBA" id="ARBA00022475"/>
    </source>
</evidence>
<proteinExistence type="predicted"/>
<dbReference type="GO" id="GO:0005886">
    <property type="term" value="C:plasma membrane"/>
    <property type="evidence" value="ECO:0007669"/>
    <property type="project" value="UniProtKB-SubCell"/>
</dbReference>
<feature type="transmembrane region" description="Helical" evidence="6">
    <location>
        <begin position="308"/>
        <end position="331"/>
    </location>
</feature>
<evidence type="ECO:0000256" key="5">
    <source>
        <dbReference type="ARBA" id="ARBA00023136"/>
    </source>
</evidence>
<dbReference type="AlphaFoldDB" id="A0A8J4DPC5"/>
<dbReference type="PANTHER" id="PTHR23513">
    <property type="entry name" value="INTEGRAL MEMBRANE EFFLUX PROTEIN-RELATED"/>
    <property type="match status" value="1"/>
</dbReference>
<organism evidence="8 9">
    <name type="scientific">Virgisporangium aliadipatigenens</name>
    <dbReference type="NCBI Taxonomy" id="741659"/>
    <lineage>
        <taxon>Bacteria</taxon>
        <taxon>Bacillati</taxon>
        <taxon>Actinomycetota</taxon>
        <taxon>Actinomycetes</taxon>
        <taxon>Micromonosporales</taxon>
        <taxon>Micromonosporaceae</taxon>
        <taxon>Virgisporangium</taxon>
    </lineage>
</organism>
<feature type="domain" description="Major facilitator superfamily (MFS) profile" evidence="7">
    <location>
        <begin position="9"/>
        <end position="400"/>
    </location>
</feature>